<sequence length="99" mass="11951">MFLLPQIEKRVKDEILLWEKDRGQTFLVNGMFFINYIKKTWQDHEEDKRREKEDRVSKAVDLNDQTWLICKPFTAFRQIFGFSAKIKFNLRPLLLGIDT</sequence>
<dbReference type="AlphaFoldDB" id="A0A9D4C1Q1"/>
<gene>
    <name evidence="1" type="ORF">DPMN_058418</name>
</gene>
<organism evidence="1 2">
    <name type="scientific">Dreissena polymorpha</name>
    <name type="common">Zebra mussel</name>
    <name type="synonym">Mytilus polymorpha</name>
    <dbReference type="NCBI Taxonomy" id="45954"/>
    <lineage>
        <taxon>Eukaryota</taxon>
        <taxon>Metazoa</taxon>
        <taxon>Spiralia</taxon>
        <taxon>Lophotrochozoa</taxon>
        <taxon>Mollusca</taxon>
        <taxon>Bivalvia</taxon>
        <taxon>Autobranchia</taxon>
        <taxon>Heteroconchia</taxon>
        <taxon>Euheterodonta</taxon>
        <taxon>Imparidentia</taxon>
        <taxon>Neoheterodontei</taxon>
        <taxon>Myida</taxon>
        <taxon>Dreissenoidea</taxon>
        <taxon>Dreissenidae</taxon>
        <taxon>Dreissena</taxon>
    </lineage>
</organism>
<dbReference type="Pfam" id="PF03999">
    <property type="entry name" value="MAP65_ASE1"/>
    <property type="match status" value="1"/>
</dbReference>
<evidence type="ECO:0000313" key="2">
    <source>
        <dbReference type="Proteomes" id="UP000828390"/>
    </source>
</evidence>
<reference evidence="1" key="2">
    <citation type="submission" date="2020-11" db="EMBL/GenBank/DDBJ databases">
        <authorList>
            <person name="McCartney M.A."/>
            <person name="Auch B."/>
            <person name="Kono T."/>
            <person name="Mallez S."/>
            <person name="Becker A."/>
            <person name="Gohl D.M."/>
            <person name="Silverstein K.A.T."/>
            <person name="Koren S."/>
            <person name="Bechman K.B."/>
            <person name="Herman A."/>
            <person name="Abrahante J.E."/>
            <person name="Garbe J."/>
        </authorList>
    </citation>
    <scope>NUCLEOTIDE SEQUENCE</scope>
    <source>
        <strain evidence="1">Duluth1</strain>
        <tissue evidence="1">Whole animal</tissue>
    </source>
</reference>
<dbReference type="EMBL" id="JAIWYP010000013">
    <property type="protein sequence ID" value="KAH3715706.1"/>
    <property type="molecule type" value="Genomic_DNA"/>
</dbReference>
<name>A0A9D4C1Q1_DREPO</name>
<comment type="caution">
    <text evidence="1">The sequence shown here is derived from an EMBL/GenBank/DDBJ whole genome shotgun (WGS) entry which is preliminary data.</text>
</comment>
<evidence type="ECO:0000313" key="1">
    <source>
        <dbReference type="EMBL" id="KAH3715706.1"/>
    </source>
</evidence>
<dbReference type="Gene3D" id="1.20.58.1520">
    <property type="match status" value="1"/>
</dbReference>
<keyword evidence="2" id="KW-1185">Reference proteome</keyword>
<proteinExistence type="predicted"/>
<accession>A0A9D4C1Q1</accession>
<reference evidence="1" key="1">
    <citation type="journal article" date="2019" name="bioRxiv">
        <title>The Genome of the Zebra Mussel, Dreissena polymorpha: A Resource for Invasive Species Research.</title>
        <authorList>
            <person name="McCartney M.A."/>
            <person name="Auch B."/>
            <person name="Kono T."/>
            <person name="Mallez S."/>
            <person name="Zhang Y."/>
            <person name="Obille A."/>
            <person name="Becker A."/>
            <person name="Abrahante J.E."/>
            <person name="Garbe J."/>
            <person name="Badalamenti J.P."/>
            <person name="Herman A."/>
            <person name="Mangelson H."/>
            <person name="Liachko I."/>
            <person name="Sullivan S."/>
            <person name="Sone E.D."/>
            <person name="Koren S."/>
            <person name="Silverstein K.A.T."/>
            <person name="Beckman K.B."/>
            <person name="Gohl D.M."/>
        </authorList>
    </citation>
    <scope>NUCLEOTIDE SEQUENCE</scope>
    <source>
        <strain evidence="1">Duluth1</strain>
        <tissue evidence="1">Whole animal</tissue>
    </source>
</reference>
<protein>
    <submittedName>
        <fullName evidence="1">Uncharacterized protein</fullName>
    </submittedName>
</protein>
<dbReference type="Proteomes" id="UP000828390">
    <property type="component" value="Unassembled WGS sequence"/>
</dbReference>